<feature type="compositionally biased region" description="Low complexity" evidence="1">
    <location>
        <begin position="1188"/>
        <end position="1201"/>
    </location>
</feature>
<feature type="compositionally biased region" description="Low complexity" evidence="1">
    <location>
        <begin position="470"/>
        <end position="481"/>
    </location>
</feature>
<accession>A0AAX4JY02</accession>
<feature type="region of interest" description="Disordered" evidence="1">
    <location>
        <begin position="1289"/>
        <end position="1321"/>
    </location>
</feature>
<feature type="compositionally biased region" description="Polar residues" evidence="1">
    <location>
        <begin position="1107"/>
        <end position="1116"/>
    </location>
</feature>
<dbReference type="SUPFAM" id="SSF50729">
    <property type="entry name" value="PH domain-like"/>
    <property type="match status" value="1"/>
</dbReference>
<feature type="region of interest" description="Disordered" evidence="1">
    <location>
        <begin position="17"/>
        <end position="280"/>
    </location>
</feature>
<dbReference type="RefSeq" id="XP_066076990.1">
    <property type="nucleotide sequence ID" value="XM_066220893.1"/>
</dbReference>
<reference evidence="3 4" key="1">
    <citation type="submission" date="2024-01" db="EMBL/GenBank/DDBJ databases">
        <title>Comparative genomics of Cryptococcus and Kwoniella reveals pathogenesis evolution and contrasting modes of karyotype evolution via chromosome fusion or intercentromeric recombination.</title>
        <authorList>
            <person name="Coelho M.A."/>
            <person name="David-Palma M."/>
            <person name="Shea T."/>
            <person name="Bowers K."/>
            <person name="McGinley-Smith S."/>
            <person name="Mohammad A.W."/>
            <person name="Gnirke A."/>
            <person name="Yurkov A.M."/>
            <person name="Nowrousian M."/>
            <person name="Sun S."/>
            <person name="Cuomo C.A."/>
            <person name="Heitman J."/>
        </authorList>
    </citation>
    <scope>NUCLEOTIDE SEQUENCE [LARGE SCALE GENOMIC DNA]</scope>
    <source>
        <strain evidence="3 4">CBS 6074</strain>
    </source>
</reference>
<keyword evidence="4" id="KW-1185">Reference proteome</keyword>
<dbReference type="PANTHER" id="PTHR45818">
    <property type="entry name" value="PROTEIN VAV"/>
    <property type="match status" value="1"/>
</dbReference>
<feature type="compositionally biased region" description="Polar residues" evidence="1">
    <location>
        <begin position="1224"/>
        <end position="1236"/>
    </location>
</feature>
<evidence type="ECO:0000313" key="4">
    <source>
        <dbReference type="Proteomes" id="UP001355207"/>
    </source>
</evidence>
<dbReference type="GO" id="GO:0005085">
    <property type="term" value="F:guanyl-nucleotide exchange factor activity"/>
    <property type="evidence" value="ECO:0007669"/>
    <property type="project" value="InterPro"/>
</dbReference>
<feature type="compositionally biased region" description="Low complexity" evidence="1">
    <location>
        <begin position="1447"/>
        <end position="1464"/>
    </location>
</feature>
<dbReference type="InterPro" id="IPR035899">
    <property type="entry name" value="DBL_dom_sf"/>
</dbReference>
<name>A0AAX4JY02_9TREE</name>
<feature type="compositionally biased region" description="Low complexity" evidence="1">
    <location>
        <begin position="1474"/>
        <end position="1485"/>
    </location>
</feature>
<evidence type="ECO:0000259" key="2">
    <source>
        <dbReference type="PROSITE" id="PS50010"/>
    </source>
</evidence>
<dbReference type="InterPro" id="IPR011993">
    <property type="entry name" value="PH-like_dom_sf"/>
</dbReference>
<dbReference type="EMBL" id="CP144103">
    <property type="protein sequence ID" value="WWC90227.1"/>
    <property type="molecule type" value="Genomic_DNA"/>
</dbReference>
<feature type="region of interest" description="Disordered" evidence="1">
    <location>
        <begin position="1441"/>
        <end position="1557"/>
    </location>
</feature>
<dbReference type="PANTHER" id="PTHR45818:SF3">
    <property type="entry name" value="PROTEIN VAV"/>
    <property type="match status" value="1"/>
</dbReference>
<organism evidence="3 4">
    <name type="scientific">Kwoniella dendrophila CBS 6074</name>
    <dbReference type="NCBI Taxonomy" id="1295534"/>
    <lineage>
        <taxon>Eukaryota</taxon>
        <taxon>Fungi</taxon>
        <taxon>Dikarya</taxon>
        <taxon>Basidiomycota</taxon>
        <taxon>Agaricomycotina</taxon>
        <taxon>Tremellomycetes</taxon>
        <taxon>Tremellales</taxon>
        <taxon>Cryptococcaceae</taxon>
        <taxon>Kwoniella</taxon>
    </lineage>
</organism>
<evidence type="ECO:0000313" key="3">
    <source>
        <dbReference type="EMBL" id="WWC90227.1"/>
    </source>
</evidence>
<dbReference type="InterPro" id="IPR000219">
    <property type="entry name" value="DH_dom"/>
</dbReference>
<feature type="compositionally biased region" description="Polar residues" evidence="1">
    <location>
        <begin position="1524"/>
        <end position="1538"/>
    </location>
</feature>
<dbReference type="Pfam" id="PF00621">
    <property type="entry name" value="RhoGEF"/>
    <property type="match status" value="1"/>
</dbReference>
<feature type="compositionally biased region" description="Polar residues" evidence="1">
    <location>
        <begin position="89"/>
        <end position="104"/>
    </location>
</feature>
<feature type="compositionally biased region" description="Basic residues" evidence="1">
    <location>
        <begin position="188"/>
        <end position="223"/>
    </location>
</feature>
<dbReference type="SMART" id="SM00325">
    <property type="entry name" value="RhoGEF"/>
    <property type="match status" value="1"/>
</dbReference>
<feature type="compositionally biased region" description="Polar residues" evidence="1">
    <location>
        <begin position="1495"/>
        <end position="1516"/>
    </location>
</feature>
<feature type="compositionally biased region" description="Low complexity" evidence="1">
    <location>
        <begin position="1122"/>
        <end position="1136"/>
    </location>
</feature>
<feature type="compositionally biased region" description="Low complexity" evidence="1">
    <location>
        <begin position="60"/>
        <end position="88"/>
    </location>
</feature>
<feature type="region of interest" description="Disordered" evidence="1">
    <location>
        <begin position="1174"/>
        <end position="1274"/>
    </location>
</feature>
<dbReference type="GO" id="GO:0005737">
    <property type="term" value="C:cytoplasm"/>
    <property type="evidence" value="ECO:0007669"/>
    <property type="project" value="TreeGrafter"/>
</dbReference>
<feature type="compositionally biased region" description="Polar residues" evidence="1">
    <location>
        <begin position="1349"/>
        <end position="1360"/>
    </location>
</feature>
<dbReference type="PROSITE" id="PS50010">
    <property type="entry name" value="DH_2"/>
    <property type="match status" value="1"/>
</dbReference>
<dbReference type="Gene3D" id="1.20.900.10">
    <property type="entry name" value="Dbl homology (DH) domain"/>
    <property type="match status" value="1"/>
</dbReference>
<dbReference type="SUPFAM" id="SSF48065">
    <property type="entry name" value="DBL homology domain (DH-domain)"/>
    <property type="match status" value="1"/>
</dbReference>
<feature type="region of interest" description="Disordered" evidence="1">
    <location>
        <begin position="445"/>
        <end position="497"/>
    </location>
</feature>
<evidence type="ECO:0000256" key="1">
    <source>
        <dbReference type="SAM" id="MobiDB-lite"/>
    </source>
</evidence>
<feature type="compositionally biased region" description="Polar residues" evidence="1">
    <location>
        <begin position="42"/>
        <end position="59"/>
    </location>
</feature>
<sequence>MDSLIVVHPSTLAIPTLEPIPQSVAPTPSLRESPPPNEAGPANTNSNSNIPLDHQQSLPSPSDFAGSSRRSSISSYYPIPGSYFPGPSNSKQYYDASSGTNTPSEKPRPSPINIPAATPDEPLFSAYPDTGSSKPDIKGKGKAFHLPLKPSFNLSNTSLSRRRRNEEAEESSADEWRMPVASSSRYPQAHHTHHSHHVQSHPHHNSPSRPKSPIRNKPARKRAATITNGPAVSEFATHRKSASTSAAEDEKQSHSPNRTLRLGAVPRPKSLGGFRRRRASVGSGPIEVEYEPPGSKNHWKKMPEEVAQKFDSPPLPFSYQQPQRSDYTLQSVSTTTTVRPFASHADPQGSDMVPLIAPRRSSLSGVEPPILLGLTNISRTLPAGGVDIIIPEDMVMPHDPPPRGSSLDQDGVVVEIKSKEDPSITASASAIIVDDHEHPLLSASLTNTDTSTTESAAAFSPSTSSKEHPLSSATTSLSRSAKSGKEGNEDDDVDDKDASLSAIRLQRSLEWEAKQNRLRRKLEKRIMIILELAETEVAYTEDLRTLCHVYLPQLAALPSVNERNAKMVARNTEDLLVFHAVFAGKMVEILKEEGLGYDYARDGELGSAGKVDRISRKIAALFVDDITHFSLYRDFCAESIIATTLVKHISERVDYEGFERRCQIIGGSQPLTTLRDLLDESGSSVSHHRSRLHFKDYLITPIQRICRYPLLLGQLLDAAGTTSPQSESESTNDEGYDVGVDLERALGAMRGVAEEADEARRLKDAEVKSATVLDRLEPHPNLTPAFIRSLGTCRLIGSLDVLHHHPTLAPLLPPVKVKYLAAFLYRGYLILAKVKKGKNYEAKHFLPLEVFELIDITEGFLPHSIRLTLRDHNFDLAASCEAEKDVWASAICEARDESVIPPFELPASVSPFPVRARRSSTAFSGDFDVHANPHPIPKRYTLVGAPSELDEFNTKAAESTTIIQTISSKPSTPLISPIKSTFGFTPERKSNQAGTILLRRASNSQRILVERGLSDLFSDICSTVRSKAQLQRHTLFLPDIPSFNTSENLDGHMSSKDSSTMLRRRKSFLDHRSRRESIDIAITGEVKGSVIELRPTKSSHGRYRTLPLSNSISSSVPRRRAGSVSSVTRGNNNNNESGEDESASVTATAISDFGTLGRNSGIRAVNNDFSRKNSMSSIHSHNSPMITPRRSLSSLRPISGNIGTGYGGGLEEETIMMRSKEVPNSRQRYHSQPATTSSSSSSNSYHHQKPQPPRSKSFKLENNRNRNKQNLSLSFTSSLPYSLRARSTPVSPILSPTDEIPPLPTNPKMPPLIQKSKSDESPRKLYHHQNRSITKSPLEITDSKPLEPETSTVSASTSGGITEYFIPPPHDSPLDTIGSNVPLPTSTSGIGFGFAGGLTGSGSTSKIDLEKPISTTSWGKSTLRRSMSFLPLRRSNSVISLRDDSLSNRNSNSMEHSNSNSGSASGSGSGPGSRSGSASGCASAEGSEDNHDYSGGNNNEKSNMFYSNTGSSTNFSETEKYSDMTETSGNNGWKSVPTTPKRKKSLRLFGLKGFTPM</sequence>
<feature type="compositionally biased region" description="Polar residues" evidence="1">
    <location>
        <begin position="1174"/>
        <end position="1185"/>
    </location>
</feature>
<dbReference type="Gene3D" id="2.30.29.30">
    <property type="entry name" value="Pleckstrin-homology domain (PH domain)/Phosphotyrosine-binding domain (PTB)"/>
    <property type="match status" value="1"/>
</dbReference>
<proteinExistence type="predicted"/>
<dbReference type="GeneID" id="91095830"/>
<feature type="domain" description="DH" evidence="2">
    <location>
        <begin position="524"/>
        <end position="759"/>
    </location>
</feature>
<dbReference type="Proteomes" id="UP001355207">
    <property type="component" value="Chromosome 6"/>
</dbReference>
<gene>
    <name evidence="3" type="ORF">L201_005160</name>
</gene>
<feature type="region of interest" description="Disordered" evidence="1">
    <location>
        <begin position="1098"/>
        <end position="1145"/>
    </location>
</feature>
<feature type="region of interest" description="Disordered" evidence="1">
    <location>
        <begin position="1341"/>
        <end position="1382"/>
    </location>
</feature>
<feature type="compositionally biased region" description="Polar residues" evidence="1">
    <location>
        <begin position="445"/>
        <end position="464"/>
    </location>
</feature>
<protein>
    <recommendedName>
        <fullName evidence="2">DH domain-containing protein</fullName>
    </recommendedName>
</protein>
<feature type="compositionally biased region" description="Pro residues" evidence="1">
    <location>
        <begin position="1299"/>
        <end position="1310"/>
    </location>
</feature>